<dbReference type="EMBL" id="CACVAZ010000124">
    <property type="protein sequence ID" value="CAA6819622.1"/>
    <property type="molecule type" value="Genomic_DNA"/>
</dbReference>
<dbReference type="AlphaFoldDB" id="A0A6S6TFH2"/>
<evidence type="ECO:0000256" key="1">
    <source>
        <dbReference type="SAM" id="Coils"/>
    </source>
</evidence>
<evidence type="ECO:0000313" key="3">
    <source>
        <dbReference type="EMBL" id="CAA6819622.1"/>
    </source>
</evidence>
<sequence length="479" mass="55202">MKIKILTLLIILNLLGCGNTTSSENSTDVKLPNIGMDIPKVLIPNNDELRAIFTESEKQTSSINTYKQSELESIPHFEAKAMTYNTLVPFEHYQNTIIGLNTIFPKIQDSCKETNRDETCYIAPNSLKIEFTPALIDTLIENEEYYTSCIVDKKTVEDTNIFLGEIEFIHYSENSEYAYLLRVNYSEVERVMCSGKEKGEEVTLIREIKFNKEGTNFFTSASKEYPDGYLDLFSLHYIKNSNNKEILRASQQILNDPDDFSEYNTIAVFEKNNDQNETFHITSYLLNSQVTATSNYYDTGKYALILDNLNASQTRQDKEEFNNSLAYFNQDTVFDKEGSRIAVRSCTNNEDCILEDTSTWEITTDREDPFNNFNVGYSRELNLTKDDKLKNGEYFLLASEHNTSNLTISDVFNNKVAEVIILQNAKQAHLYNKAYENKLNELQWVYANYNQNLDGLTKNKDPKSFTLVQREDVPTIRLF</sequence>
<keyword evidence="2" id="KW-0732">Signal</keyword>
<name>A0A6S6TFH2_9BACT</name>
<feature type="coiled-coil region" evidence="1">
    <location>
        <begin position="432"/>
        <end position="459"/>
    </location>
</feature>
<accession>A0A6S6TFH2</accession>
<feature type="signal peptide" evidence="2">
    <location>
        <begin position="1"/>
        <end position="22"/>
    </location>
</feature>
<protein>
    <recommendedName>
        <fullName evidence="4">Lipoprotein</fullName>
    </recommendedName>
</protein>
<feature type="chain" id="PRO_5028204631" description="Lipoprotein" evidence="2">
    <location>
        <begin position="23"/>
        <end position="479"/>
    </location>
</feature>
<evidence type="ECO:0008006" key="4">
    <source>
        <dbReference type="Google" id="ProtNLM"/>
    </source>
</evidence>
<proteinExistence type="predicted"/>
<gene>
    <name evidence="3" type="ORF">HELGO_WM46711</name>
</gene>
<evidence type="ECO:0000256" key="2">
    <source>
        <dbReference type="SAM" id="SignalP"/>
    </source>
</evidence>
<reference evidence="3" key="1">
    <citation type="submission" date="2020-01" db="EMBL/GenBank/DDBJ databases">
        <authorList>
            <person name="Meier V. D."/>
            <person name="Meier V D."/>
        </authorList>
    </citation>
    <scope>NUCLEOTIDE SEQUENCE</scope>
    <source>
        <strain evidence="3">HLG_WM_MAG_02</strain>
    </source>
</reference>
<keyword evidence="1" id="KW-0175">Coiled coil</keyword>
<organism evidence="3">
    <name type="scientific">uncultured Sulfurovum sp</name>
    <dbReference type="NCBI Taxonomy" id="269237"/>
    <lineage>
        <taxon>Bacteria</taxon>
        <taxon>Pseudomonadati</taxon>
        <taxon>Campylobacterota</taxon>
        <taxon>Epsilonproteobacteria</taxon>
        <taxon>Campylobacterales</taxon>
        <taxon>Sulfurovaceae</taxon>
        <taxon>Sulfurovum</taxon>
        <taxon>environmental samples</taxon>
    </lineage>
</organism>